<dbReference type="InterPro" id="IPR052584">
    <property type="entry name" value="U2_snRNP_Complex_Component"/>
</dbReference>
<reference evidence="4" key="1">
    <citation type="submission" date="2016-10" db="EMBL/GenBank/DDBJ databases">
        <authorList>
            <person name="Tanifuji G."/>
            <person name="Kume K."/>
            <person name="Nakayama T."/>
            <person name="Takabayashi S."/>
            <person name="Hashimoto T."/>
        </authorList>
    </citation>
    <scope>NUCLEOTIDE SEQUENCE</scope>
    <source>
        <strain evidence="4">NY0173</strain>
    </source>
</reference>
<dbReference type="AlphaFoldDB" id="A0A9K3D1A0"/>
<feature type="region of interest" description="Disordered" evidence="1">
    <location>
        <begin position="1"/>
        <end position="33"/>
    </location>
</feature>
<dbReference type="InterPro" id="IPR006568">
    <property type="entry name" value="PSP_pro-rich"/>
</dbReference>
<dbReference type="PANTHER" id="PTHR12785">
    <property type="entry name" value="SPLICING FACTOR 3B"/>
    <property type="match status" value="1"/>
</dbReference>
<dbReference type="OrthoDB" id="10260794at2759"/>
<dbReference type="EMBL" id="BDIP01002215">
    <property type="protein sequence ID" value="GIQ85928.1"/>
    <property type="molecule type" value="Genomic_DNA"/>
</dbReference>
<organism evidence="4 5">
    <name type="scientific">Kipferlia bialata</name>
    <dbReference type="NCBI Taxonomy" id="797122"/>
    <lineage>
        <taxon>Eukaryota</taxon>
        <taxon>Metamonada</taxon>
        <taxon>Carpediemonas-like organisms</taxon>
        <taxon>Kipferlia</taxon>
    </lineage>
</organism>
<name>A0A9K3D1A0_9EUKA</name>
<feature type="region of interest" description="Disordered" evidence="1">
    <location>
        <begin position="444"/>
        <end position="463"/>
    </location>
</feature>
<sequence>MAEKEPKLSKKQLAAAKRKLRRQKKKEEKRAPAVPAVVVKPEVFVKGEPSRKRERETEDYDIQYVLEHADPAMARGIKAMLDEDMLEEEEDQAMVEGMMCSDSEEMSDSELDEEEQKKADDATVVGGIPTTAGYVFHEGVARSRTHLRSIRQNRMAHLKCVVDHPELTEIQDCTSSDPRMTVHMKGYRHAVPVPIHWSRKRKYLQNQRGLDKVLFELPDYVAATGIQRIRSATLTSDDAASLRATMRQRLRPKMGRLTVDYQLLEDAFFKYAKKPTLSDPYELYFEGKEKHIERRKFRPGKMSAALREALGMVNESDPPPFLWAMQRMRRLPPSYPLMRVPGINAPIPTGARYGFQPGCWGQPPMDNQGRPLFDGVEEGLDGKLSFEQRYYRSAPKAWGKIVPRAAEVGEGPEGEGDIDMEGEAEAEEVIPAQKPAMEYEGAVEEDLSQFYNTAPDGSKLPAQ</sequence>
<feature type="domain" description="PSP proline-rich" evidence="2">
    <location>
        <begin position="294"/>
        <end position="349"/>
    </location>
</feature>
<dbReference type="Pfam" id="PF04046">
    <property type="entry name" value="PSP"/>
    <property type="match status" value="1"/>
</dbReference>
<proteinExistence type="predicted"/>
<dbReference type="GO" id="GO:0005634">
    <property type="term" value="C:nucleus"/>
    <property type="evidence" value="ECO:0007669"/>
    <property type="project" value="InterPro"/>
</dbReference>
<accession>A0A9K3D1A0</accession>
<dbReference type="PANTHER" id="PTHR12785:SF6">
    <property type="entry name" value="SPLICING FACTOR 3B SUBUNIT 2"/>
    <property type="match status" value="1"/>
</dbReference>
<keyword evidence="5" id="KW-1185">Reference proteome</keyword>
<reference evidence="4 5" key="2">
    <citation type="journal article" date="2018" name="PLoS ONE">
        <title>The draft genome of Kipferlia bialata reveals reductive genome evolution in fornicate parasites.</title>
        <authorList>
            <person name="Tanifuji G."/>
            <person name="Takabayashi S."/>
            <person name="Kume K."/>
            <person name="Takagi M."/>
            <person name="Nakayama T."/>
            <person name="Kamikawa R."/>
            <person name="Inagaki Y."/>
            <person name="Hashimoto T."/>
        </authorList>
    </citation>
    <scope>NUCLEOTIDE SEQUENCE [LARGE SCALE GENOMIC DNA]</scope>
    <source>
        <strain evidence="4">NY0173</strain>
    </source>
</reference>
<evidence type="ECO:0000313" key="5">
    <source>
        <dbReference type="Proteomes" id="UP000265618"/>
    </source>
</evidence>
<feature type="region of interest" description="Disordered" evidence="1">
    <location>
        <begin position="405"/>
        <end position="426"/>
    </location>
</feature>
<dbReference type="EMBL" id="BDIP01001395">
    <property type="protein sequence ID" value="GIQ84317.1"/>
    <property type="molecule type" value="Genomic_DNA"/>
</dbReference>
<evidence type="ECO:0000313" key="3">
    <source>
        <dbReference type="EMBL" id="GIQ84317.1"/>
    </source>
</evidence>
<dbReference type="Pfam" id="PF04037">
    <property type="entry name" value="DUF382"/>
    <property type="match status" value="1"/>
</dbReference>
<comment type="caution">
    <text evidence="4">The sequence shown here is derived from an EMBL/GenBank/DDBJ whole genome shotgun (WGS) entry which is preliminary data.</text>
</comment>
<gene>
    <name evidence="3" type="ORF">KIPB_005784</name>
    <name evidence="4" type="ORF">KIPB_007680</name>
</gene>
<dbReference type="SMART" id="SM00581">
    <property type="entry name" value="PSP"/>
    <property type="match status" value="1"/>
</dbReference>
<evidence type="ECO:0000259" key="2">
    <source>
        <dbReference type="SMART" id="SM00581"/>
    </source>
</evidence>
<evidence type="ECO:0000313" key="4">
    <source>
        <dbReference type="EMBL" id="GIQ85928.1"/>
    </source>
</evidence>
<evidence type="ECO:0000256" key="1">
    <source>
        <dbReference type="SAM" id="MobiDB-lite"/>
    </source>
</evidence>
<dbReference type="InterPro" id="IPR007180">
    <property type="entry name" value="DUF382"/>
</dbReference>
<dbReference type="Proteomes" id="UP000265618">
    <property type="component" value="Unassembled WGS sequence"/>
</dbReference>
<protein>
    <recommendedName>
        <fullName evidence="2">PSP proline-rich domain-containing protein</fullName>
    </recommendedName>
</protein>
<feature type="compositionally biased region" description="Acidic residues" evidence="1">
    <location>
        <begin position="410"/>
        <end position="426"/>
    </location>
</feature>